<dbReference type="SUPFAM" id="SSF55159">
    <property type="entry name" value="eIF1-like"/>
    <property type="match status" value="1"/>
</dbReference>
<keyword evidence="2" id="KW-0810">Translation regulation</keyword>
<dbReference type="AlphaFoldDB" id="A0A4U1C526"/>
<keyword evidence="3" id="KW-0648">Protein biosynthesis</keyword>
<dbReference type="PANTHER" id="PTHR12789:SF0">
    <property type="entry name" value="DENSITY-REGULATED PROTEIN"/>
    <property type="match status" value="1"/>
</dbReference>
<evidence type="ECO:0000313" key="5">
    <source>
        <dbReference type="EMBL" id="TKC01016.1"/>
    </source>
</evidence>
<dbReference type="GO" id="GO:0003743">
    <property type="term" value="F:translation initiation factor activity"/>
    <property type="evidence" value="ECO:0007669"/>
    <property type="project" value="UniProtKB-KW"/>
</dbReference>
<dbReference type="InterPro" id="IPR036877">
    <property type="entry name" value="SUI1_dom_sf"/>
</dbReference>
<evidence type="ECO:0000313" key="6">
    <source>
        <dbReference type="Proteomes" id="UP000308181"/>
    </source>
</evidence>
<proteinExistence type="inferred from homology"/>
<evidence type="ECO:0000256" key="1">
    <source>
        <dbReference type="ARBA" id="ARBA00005422"/>
    </source>
</evidence>
<dbReference type="GO" id="GO:0002188">
    <property type="term" value="P:translation reinitiation"/>
    <property type="evidence" value="ECO:0007669"/>
    <property type="project" value="TreeGrafter"/>
</dbReference>
<dbReference type="PIRSF" id="PIRSF037511">
    <property type="entry name" value="Transl_init_SUI1_pro"/>
    <property type="match status" value="1"/>
</dbReference>
<dbReference type="GO" id="GO:0003729">
    <property type="term" value="F:mRNA binding"/>
    <property type="evidence" value="ECO:0007669"/>
    <property type="project" value="TreeGrafter"/>
</dbReference>
<keyword evidence="5" id="KW-0396">Initiation factor</keyword>
<organism evidence="5 6">
    <name type="scientific">Pedobacter cryophilus</name>
    <dbReference type="NCBI Taxonomy" id="2571271"/>
    <lineage>
        <taxon>Bacteria</taxon>
        <taxon>Pseudomonadati</taxon>
        <taxon>Bacteroidota</taxon>
        <taxon>Sphingobacteriia</taxon>
        <taxon>Sphingobacteriales</taxon>
        <taxon>Sphingobacteriaceae</taxon>
        <taxon>Pedobacter</taxon>
    </lineage>
</organism>
<dbReference type="InterPro" id="IPR001950">
    <property type="entry name" value="SUI1"/>
</dbReference>
<dbReference type="InterPro" id="IPR005872">
    <property type="entry name" value="SUI1_arc_bac"/>
</dbReference>
<accession>A0A4U1C526</accession>
<dbReference type="PROSITE" id="PS50296">
    <property type="entry name" value="SUI1"/>
    <property type="match status" value="1"/>
</dbReference>
<dbReference type="Gene3D" id="3.30.780.10">
    <property type="entry name" value="SUI1-like domain"/>
    <property type="match status" value="1"/>
</dbReference>
<evidence type="ECO:0000259" key="4">
    <source>
        <dbReference type="PROSITE" id="PS50296"/>
    </source>
</evidence>
<dbReference type="CDD" id="cd11567">
    <property type="entry name" value="YciH_like"/>
    <property type="match status" value="1"/>
</dbReference>
<dbReference type="GO" id="GO:0001731">
    <property type="term" value="P:formation of translation preinitiation complex"/>
    <property type="evidence" value="ECO:0007669"/>
    <property type="project" value="TreeGrafter"/>
</dbReference>
<sequence length="119" mass="13129">MSNDKRSKKFSSFDGIVFSTNPDQEFSSFEEKIEETLKPSKQDLRVQLDKKQRGGKAVTLISGFIGSDDDLKVLGKLLKSKCGVGGSVKDGEILIQGDFRQKVMDLLLNEGFKVKKIGG</sequence>
<dbReference type="GO" id="GO:0006417">
    <property type="term" value="P:regulation of translation"/>
    <property type="evidence" value="ECO:0007669"/>
    <property type="project" value="UniProtKB-KW"/>
</dbReference>
<evidence type="ECO:0000256" key="2">
    <source>
        <dbReference type="ARBA" id="ARBA00022845"/>
    </source>
</evidence>
<dbReference type="Proteomes" id="UP000308181">
    <property type="component" value="Unassembled WGS sequence"/>
</dbReference>
<dbReference type="InterPro" id="IPR050318">
    <property type="entry name" value="DENR/SUI1_TIF"/>
</dbReference>
<reference evidence="5 6" key="1">
    <citation type="submission" date="2019-04" db="EMBL/GenBank/DDBJ databases">
        <title>Pedobacter sp. AR-3-17 sp. nov., isolated from Arctic soil.</title>
        <authorList>
            <person name="Dahal R.H."/>
            <person name="Kim D.-U."/>
        </authorList>
    </citation>
    <scope>NUCLEOTIDE SEQUENCE [LARGE SCALE GENOMIC DNA]</scope>
    <source>
        <strain evidence="5 6">AR-3-17</strain>
    </source>
</reference>
<feature type="domain" description="SUI1" evidence="4">
    <location>
        <begin position="51"/>
        <end position="111"/>
    </location>
</feature>
<name>A0A4U1C526_9SPHI</name>
<dbReference type="EMBL" id="SWBP01000001">
    <property type="protein sequence ID" value="TKC01016.1"/>
    <property type="molecule type" value="Genomic_DNA"/>
</dbReference>
<comment type="caution">
    <text evidence="5">The sequence shown here is derived from an EMBL/GenBank/DDBJ whole genome shotgun (WGS) entry which is preliminary data.</text>
</comment>
<dbReference type="PANTHER" id="PTHR12789">
    <property type="entry name" value="DENSITY-REGULATED PROTEIN HOMOLOG"/>
    <property type="match status" value="1"/>
</dbReference>
<keyword evidence="6" id="KW-1185">Reference proteome</keyword>
<dbReference type="OrthoDB" id="9792915at2"/>
<dbReference type="Pfam" id="PF01253">
    <property type="entry name" value="SUI1"/>
    <property type="match status" value="1"/>
</dbReference>
<dbReference type="RefSeq" id="WP_136825221.1">
    <property type="nucleotide sequence ID" value="NZ_SWBP01000001.1"/>
</dbReference>
<gene>
    <name evidence="5" type="ORF">FA046_04900</name>
</gene>
<protein>
    <submittedName>
        <fullName evidence="5">Translation initiation factor</fullName>
    </submittedName>
</protein>
<comment type="similarity">
    <text evidence="1">Belongs to the SUI1 family.</text>
</comment>
<evidence type="ECO:0000256" key="3">
    <source>
        <dbReference type="ARBA" id="ARBA00022917"/>
    </source>
</evidence>